<accession>A0A2J8UNH0</accession>
<sequence>GGNEQLPPKPVPEAGVAIAACVEMEQQYDPLDSDMPAMDTAGLFKESHEDMKKPDEEEEKQKIEDSLWAGVEACQKASGGSFNGFTQPQDTSLFTMQTDQSMICNLEITVN</sequence>
<name>A0A2J8UNH0_PONAB</name>
<reference evidence="1" key="1">
    <citation type="submission" date="2017-12" db="EMBL/GenBank/DDBJ databases">
        <title>High-resolution comparative analysis of great ape genomes.</title>
        <authorList>
            <person name="Pollen A."/>
            <person name="Hastie A."/>
            <person name="Hormozdiari F."/>
            <person name="Dougherty M."/>
            <person name="Liu R."/>
            <person name="Chaisson M."/>
            <person name="Hoppe E."/>
            <person name="Hill C."/>
            <person name="Pang A."/>
            <person name="Hillier L."/>
            <person name="Baker C."/>
            <person name="Armstrong J."/>
            <person name="Shendure J."/>
            <person name="Paten B."/>
            <person name="Wilson R."/>
            <person name="Chao H."/>
            <person name="Schneider V."/>
            <person name="Ventura M."/>
            <person name="Kronenberg Z."/>
            <person name="Murali S."/>
            <person name="Gordon D."/>
            <person name="Cantsilieris S."/>
            <person name="Munson K."/>
            <person name="Nelson B."/>
            <person name="Raja A."/>
            <person name="Underwood J."/>
            <person name="Diekhans M."/>
            <person name="Fiddes I."/>
            <person name="Haussler D."/>
            <person name="Eichler E."/>
        </authorList>
    </citation>
    <scope>NUCLEOTIDE SEQUENCE [LARGE SCALE GENOMIC DNA]</scope>
    <source>
        <strain evidence="1">Susie</strain>
    </source>
</reference>
<protein>
    <submittedName>
        <fullName evidence="1">AMPH isoform 5</fullName>
    </submittedName>
</protein>
<feature type="non-terminal residue" evidence="1">
    <location>
        <position position="1"/>
    </location>
</feature>
<proteinExistence type="predicted"/>
<dbReference type="AlphaFoldDB" id="A0A2J8UNH0"/>
<organism evidence="1">
    <name type="scientific">Pongo abelii</name>
    <name type="common">Sumatran orangutan</name>
    <name type="synonym">Pongo pygmaeus abelii</name>
    <dbReference type="NCBI Taxonomy" id="9601"/>
    <lineage>
        <taxon>Eukaryota</taxon>
        <taxon>Metazoa</taxon>
        <taxon>Chordata</taxon>
        <taxon>Craniata</taxon>
        <taxon>Vertebrata</taxon>
        <taxon>Euteleostomi</taxon>
        <taxon>Mammalia</taxon>
        <taxon>Eutheria</taxon>
        <taxon>Euarchontoglires</taxon>
        <taxon>Primates</taxon>
        <taxon>Haplorrhini</taxon>
        <taxon>Catarrhini</taxon>
        <taxon>Hominidae</taxon>
        <taxon>Pongo</taxon>
    </lineage>
</organism>
<evidence type="ECO:0000313" key="1">
    <source>
        <dbReference type="EMBL" id="PNJ46819.1"/>
    </source>
</evidence>
<gene>
    <name evidence="1" type="ORF">CR201_G0026387</name>
</gene>
<comment type="caution">
    <text evidence="1">The sequence shown here is derived from an EMBL/GenBank/DDBJ whole genome shotgun (WGS) entry which is preliminary data.</text>
</comment>
<dbReference type="EMBL" id="NDHI03003451">
    <property type="protein sequence ID" value="PNJ46819.1"/>
    <property type="molecule type" value="Genomic_DNA"/>
</dbReference>